<evidence type="ECO:0000313" key="2">
    <source>
        <dbReference type="Proteomes" id="UP001454036"/>
    </source>
</evidence>
<proteinExistence type="predicted"/>
<dbReference type="Proteomes" id="UP001454036">
    <property type="component" value="Unassembled WGS sequence"/>
</dbReference>
<organism evidence="1 2">
    <name type="scientific">Lithospermum erythrorhizon</name>
    <name type="common">Purple gromwell</name>
    <name type="synonym">Lithospermum officinale var. erythrorhizon</name>
    <dbReference type="NCBI Taxonomy" id="34254"/>
    <lineage>
        <taxon>Eukaryota</taxon>
        <taxon>Viridiplantae</taxon>
        <taxon>Streptophyta</taxon>
        <taxon>Embryophyta</taxon>
        <taxon>Tracheophyta</taxon>
        <taxon>Spermatophyta</taxon>
        <taxon>Magnoliopsida</taxon>
        <taxon>eudicotyledons</taxon>
        <taxon>Gunneridae</taxon>
        <taxon>Pentapetalae</taxon>
        <taxon>asterids</taxon>
        <taxon>lamiids</taxon>
        <taxon>Boraginales</taxon>
        <taxon>Boraginaceae</taxon>
        <taxon>Boraginoideae</taxon>
        <taxon>Lithospermeae</taxon>
        <taxon>Lithospermum</taxon>
    </lineage>
</organism>
<keyword evidence="2" id="KW-1185">Reference proteome</keyword>
<dbReference type="AlphaFoldDB" id="A0AAV3QEW2"/>
<reference evidence="1 2" key="1">
    <citation type="submission" date="2024-01" db="EMBL/GenBank/DDBJ databases">
        <title>The complete chloroplast genome sequence of Lithospermum erythrorhizon: insights into the phylogenetic relationship among Boraginaceae species and the maternal lineages of purple gromwells.</title>
        <authorList>
            <person name="Okada T."/>
            <person name="Watanabe K."/>
        </authorList>
    </citation>
    <scope>NUCLEOTIDE SEQUENCE [LARGE SCALE GENOMIC DNA]</scope>
</reference>
<gene>
    <name evidence="1" type="ORF">LIER_17920</name>
</gene>
<dbReference type="SUPFAM" id="SSF81606">
    <property type="entry name" value="PP2C-like"/>
    <property type="match status" value="1"/>
</dbReference>
<dbReference type="EMBL" id="BAABME010004236">
    <property type="protein sequence ID" value="GAA0161657.1"/>
    <property type="molecule type" value="Genomic_DNA"/>
</dbReference>
<accession>A0AAV3QEW2</accession>
<sequence>MLVERISMPRLTTVELVNDDTMVMGTDGLFDNVFYSEIVSTLAAYQSVADAAKALAGLDRNHSKDLGFGSPHTH</sequence>
<evidence type="ECO:0000313" key="1">
    <source>
        <dbReference type="EMBL" id="GAA0161657.1"/>
    </source>
</evidence>
<name>A0AAV3QEW2_LITER</name>
<comment type="caution">
    <text evidence="1">The sequence shown here is derived from an EMBL/GenBank/DDBJ whole genome shotgun (WGS) entry which is preliminary data.</text>
</comment>
<dbReference type="Gene3D" id="3.60.40.10">
    <property type="entry name" value="PPM-type phosphatase domain"/>
    <property type="match status" value="1"/>
</dbReference>
<evidence type="ECO:0008006" key="3">
    <source>
        <dbReference type="Google" id="ProtNLM"/>
    </source>
</evidence>
<protein>
    <recommendedName>
        <fullName evidence="3">Protein-serine/threonine phosphatase</fullName>
    </recommendedName>
</protein>
<dbReference type="InterPro" id="IPR036457">
    <property type="entry name" value="PPM-type-like_dom_sf"/>
</dbReference>